<dbReference type="PROSITE" id="PS50930">
    <property type="entry name" value="HTH_LYTTR"/>
    <property type="match status" value="1"/>
</dbReference>
<dbReference type="SMART" id="SM00448">
    <property type="entry name" value="REC"/>
    <property type="match status" value="1"/>
</dbReference>
<name>A0A7L5DMD3_9BACT</name>
<evidence type="ECO:0000259" key="4">
    <source>
        <dbReference type="PROSITE" id="PS50930"/>
    </source>
</evidence>
<keyword evidence="1 2" id="KW-0597">Phosphoprotein</keyword>
<dbReference type="InterPro" id="IPR001789">
    <property type="entry name" value="Sig_transdc_resp-reg_receiver"/>
</dbReference>
<protein>
    <submittedName>
        <fullName evidence="5">Response regulator transcription factor</fullName>
    </submittedName>
</protein>
<feature type="modified residue" description="4-aspartylphosphate" evidence="2">
    <location>
        <position position="58"/>
    </location>
</feature>
<accession>A0A7L5DMD3</accession>
<dbReference type="EMBL" id="CP051677">
    <property type="protein sequence ID" value="QJD78692.1"/>
    <property type="molecule type" value="Genomic_DNA"/>
</dbReference>
<dbReference type="PANTHER" id="PTHR44591:SF18">
    <property type="entry name" value="REGULATORY PROTEIN"/>
    <property type="match status" value="1"/>
</dbReference>
<dbReference type="KEGG" id="srho:HH216_09825"/>
<dbReference type="AlphaFoldDB" id="A0A7L5DMD3"/>
<proteinExistence type="predicted"/>
<dbReference type="PANTHER" id="PTHR44591">
    <property type="entry name" value="STRESS RESPONSE REGULATOR PROTEIN 1"/>
    <property type="match status" value="1"/>
</dbReference>
<keyword evidence="6" id="KW-1185">Reference proteome</keyword>
<dbReference type="SUPFAM" id="SSF52172">
    <property type="entry name" value="CheY-like"/>
    <property type="match status" value="1"/>
</dbReference>
<organism evidence="5 6">
    <name type="scientific">Spirosoma rhododendri</name>
    <dbReference type="NCBI Taxonomy" id="2728024"/>
    <lineage>
        <taxon>Bacteria</taxon>
        <taxon>Pseudomonadati</taxon>
        <taxon>Bacteroidota</taxon>
        <taxon>Cytophagia</taxon>
        <taxon>Cytophagales</taxon>
        <taxon>Cytophagaceae</taxon>
        <taxon>Spirosoma</taxon>
    </lineage>
</organism>
<dbReference type="GO" id="GO:0000160">
    <property type="term" value="P:phosphorelay signal transduction system"/>
    <property type="evidence" value="ECO:0007669"/>
    <property type="project" value="InterPro"/>
</dbReference>
<evidence type="ECO:0000256" key="1">
    <source>
        <dbReference type="ARBA" id="ARBA00022553"/>
    </source>
</evidence>
<dbReference type="SMART" id="SM00850">
    <property type="entry name" value="LytTR"/>
    <property type="match status" value="1"/>
</dbReference>
<evidence type="ECO:0000256" key="2">
    <source>
        <dbReference type="PROSITE-ProRule" id="PRU00169"/>
    </source>
</evidence>
<dbReference type="RefSeq" id="WP_169550660.1">
    <property type="nucleotide sequence ID" value="NZ_CP051677.1"/>
</dbReference>
<dbReference type="Gene3D" id="3.40.50.2300">
    <property type="match status" value="1"/>
</dbReference>
<evidence type="ECO:0000259" key="3">
    <source>
        <dbReference type="PROSITE" id="PS50110"/>
    </source>
</evidence>
<dbReference type="GO" id="GO:0003677">
    <property type="term" value="F:DNA binding"/>
    <property type="evidence" value="ECO:0007669"/>
    <property type="project" value="InterPro"/>
</dbReference>
<evidence type="ECO:0000313" key="6">
    <source>
        <dbReference type="Proteomes" id="UP000501128"/>
    </source>
</evidence>
<dbReference type="PROSITE" id="PS50110">
    <property type="entry name" value="RESPONSE_REGULATORY"/>
    <property type="match status" value="1"/>
</dbReference>
<feature type="domain" description="Response regulatory" evidence="3">
    <location>
        <begin position="8"/>
        <end position="123"/>
    </location>
</feature>
<dbReference type="Gene3D" id="2.40.50.1020">
    <property type="entry name" value="LytTr DNA-binding domain"/>
    <property type="match status" value="1"/>
</dbReference>
<dbReference type="InterPro" id="IPR007492">
    <property type="entry name" value="LytTR_DNA-bd_dom"/>
</dbReference>
<sequence length="252" mass="28907">MNHTTRINILLIEDEPILAMDLADRLEGEGYRVIGIASNGPKALELYQTNTVDVVLCDIVIKGEWDGIETARYLLAERPVPLIYLTAMTDRDTLERAKHTYPAAYLNKPVQLASLRTAIELAINNAAARPALPTLVERDGMGREALLQINNWLYIREKYHFVRVDMHDLLYLEADNTHTKLITTTRKYILRLTLSSILDRISQPWLVRIHRSYAININTVESFNDAEISVGSQLLPLSRSCKDDFMRHFLYR</sequence>
<evidence type="ECO:0000313" key="5">
    <source>
        <dbReference type="EMBL" id="QJD78692.1"/>
    </source>
</evidence>
<feature type="domain" description="HTH LytTR-type" evidence="4">
    <location>
        <begin position="153"/>
        <end position="222"/>
    </location>
</feature>
<dbReference type="InterPro" id="IPR011006">
    <property type="entry name" value="CheY-like_superfamily"/>
</dbReference>
<dbReference type="Proteomes" id="UP000501128">
    <property type="component" value="Chromosome"/>
</dbReference>
<gene>
    <name evidence="5" type="ORF">HH216_09825</name>
</gene>
<dbReference type="InterPro" id="IPR050595">
    <property type="entry name" value="Bact_response_regulator"/>
</dbReference>
<dbReference type="CDD" id="cd17534">
    <property type="entry name" value="REC_DC-like"/>
    <property type="match status" value="1"/>
</dbReference>
<reference evidence="5 6" key="1">
    <citation type="submission" date="2020-04" db="EMBL/GenBank/DDBJ databases">
        <title>Genome sequencing of novel species.</title>
        <authorList>
            <person name="Heo J."/>
            <person name="Kim S.-J."/>
            <person name="Kim J.-S."/>
            <person name="Hong S.-B."/>
            <person name="Kwon S.-W."/>
        </authorList>
    </citation>
    <scope>NUCLEOTIDE SEQUENCE [LARGE SCALE GENOMIC DNA]</scope>
    <source>
        <strain evidence="5 6">CJU-R4</strain>
    </source>
</reference>
<dbReference type="Pfam" id="PF00072">
    <property type="entry name" value="Response_reg"/>
    <property type="match status" value="1"/>
</dbReference>
<dbReference type="Pfam" id="PF04397">
    <property type="entry name" value="LytTR"/>
    <property type="match status" value="1"/>
</dbReference>